<dbReference type="EMBL" id="PUHZ01000006">
    <property type="protein sequence ID" value="PQO47010.1"/>
    <property type="molecule type" value="Genomic_DNA"/>
</dbReference>
<protein>
    <submittedName>
        <fullName evidence="1">Uncharacterized protein</fullName>
    </submittedName>
</protein>
<gene>
    <name evidence="1" type="ORF">C5Y93_05815</name>
</gene>
<dbReference type="Proteomes" id="UP000237819">
    <property type="component" value="Unassembled WGS sequence"/>
</dbReference>
<sequence>MAYEFPPDIAAKIASFRQSAEATSLLDEISILKMLLQEETTKKNPRVCIELATAIGRLSKLIDLQAERDQMLIHRNKLTQLVESLVDVLINEFQGSMPGWEDKIENVANKFGTLLIVDHPEQEPG</sequence>
<accession>A0A2S8GRF8</accession>
<comment type="caution">
    <text evidence="1">The sequence shown here is derived from an EMBL/GenBank/DDBJ whole genome shotgun (WGS) entry which is preliminary data.</text>
</comment>
<organism evidence="1 2">
    <name type="scientific">Blastopirellula marina</name>
    <dbReference type="NCBI Taxonomy" id="124"/>
    <lineage>
        <taxon>Bacteria</taxon>
        <taxon>Pseudomonadati</taxon>
        <taxon>Planctomycetota</taxon>
        <taxon>Planctomycetia</taxon>
        <taxon>Pirellulales</taxon>
        <taxon>Pirellulaceae</taxon>
        <taxon>Blastopirellula</taxon>
    </lineage>
</organism>
<evidence type="ECO:0000313" key="2">
    <source>
        <dbReference type="Proteomes" id="UP000237819"/>
    </source>
</evidence>
<dbReference type="AlphaFoldDB" id="A0A2S8GRF8"/>
<reference evidence="1 2" key="1">
    <citation type="submission" date="2018-02" db="EMBL/GenBank/DDBJ databases">
        <title>Comparative genomes isolates from brazilian mangrove.</title>
        <authorList>
            <person name="Araujo J.E."/>
            <person name="Taketani R.G."/>
            <person name="Silva M.C.P."/>
            <person name="Loureco M.V."/>
            <person name="Andreote F.D."/>
        </authorList>
    </citation>
    <scope>NUCLEOTIDE SEQUENCE [LARGE SCALE GENOMIC DNA]</scope>
    <source>
        <strain evidence="1 2">Nap-Phe MGV</strain>
    </source>
</reference>
<proteinExistence type="predicted"/>
<dbReference type="RefSeq" id="WP_105334459.1">
    <property type="nucleotide sequence ID" value="NZ_PUHZ01000006.1"/>
</dbReference>
<dbReference type="OrthoDB" id="9941324at2"/>
<evidence type="ECO:0000313" key="1">
    <source>
        <dbReference type="EMBL" id="PQO47010.1"/>
    </source>
</evidence>
<name>A0A2S8GRF8_9BACT</name>